<dbReference type="VEuPathDB" id="GiardiaDB:SS50377_27231"/>
<protein>
    <submittedName>
        <fullName evidence="1">Uncharacterized protein</fullName>
    </submittedName>
</protein>
<evidence type="ECO:0000313" key="1">
    <source>
        <dbReference type="EMBL" id="EST48949.1"/>
    </source>
</evidence>
<accession>V6M6C4</accession>
<dbReference type="AlphaFoldDB" id="V6M6C4"/>
<evidence type="ECO:0000313" key="2">
    <source>
        <dbReference type="EMBL" id="KAH0570922.1"/>
    </source>
</evidence>
<evidence type="ECO:0000313" key="3">
    <source>
        <dbReference type="EMBL" id="KAH0570938.1"/>
    </source>
</evidence>
<dbReference type="Proteomes" id="UP000018208">
    <property type="component" value="Unassembled WGS sequence"/>
</dbReference>
<gene>
    <name evidence="1" type="ORF">SS50377_10793</name>
    <name evidence="2" type="ORF">SS50377_27215</name>
    <name evidence="3" type="ORF">SS50377_27231</name>
</gene>
<dbReference type="EMBL" id="AUWU02000007">
    <property type="protein sequence ID" value="KAH0570938.1"/>
    <property type="molecule type" value="Genomic_DNA"/>
</dbReference>
<dbReference type="EMBL" id="AUWU02000007">
    <property type="protein sequence ID" value="KAH0570922.1"/>
    <property type="molecule type" value="Genomic_DNA"/>
</dbReference>
<name>V6M6C4_9EUKA</name>
<proteinExistence type="predicted"/>
<dbReference type="VEuPathDB" id="GiardiaDB:SS50377_27215"/>
<keyword evidence="4" id="KW-1185">Reference proteome</keyword>
<dbReference type="EMBL" id="KI545970">
    <property type="protein sequence ID" value="EST48949.1"/>
    <property type="molecule type" value="Genomic_DNA"/>
</dbReference>
<sequence>MDGGRQVGVAVSWVNSAWIVVNVCQNVFRSMRNVGFGIFEARGGRSAAEVNKRRNRKTEFMKYANNTVINALPGYSQMNTIQRSLSQIANKSQEDFQTELLENNALTAHDINAAVDPVKCKHDGVYVSHDSLVMNTTHRNTLMMSFALE</sequence>
<evidence type="ECO:0000313" key="4">
    <source>
        <dbReference type="Proteomes" id="UP000018208"/>
    </source>
</evidence>
<reference evidence="1 2" key="1">
    <citation type="journal article" date="2014" name="PLoS Genet.">
        <title>The Genome of Spironucleus salmonicida Highlights a Fish Pathogen Adapted to Fluctuating Environments.</title>
        <authorList>
            <person name="Xu F."/>
            <person name="Jerlstrom-Hultqvist J."/>
            <person name="Einarsson E."/>
            <person name="Astvaldsson A."/>
            <person name="Svard S.G."/>
            <person name="Andersson J.O."/>
        </authorList>
    </citation>
    <scope>NUCLEOTIDE SEQUENCE</scope>
    <source>
        <strain evidence="2">ATCC 50377</strain>
    </source>
</reference>
<reference evidence="2" key="2">
    <citation type="submission" date="2020-12" db="EMBL/GenBank/DDBJ databases">
        <title>New Spironucleus salmonicida genome in near-complete chromosomes.</title>
        <authorList>
            <person name="Xu F."/>
            <person name="Kurt Z."/>
            <person name="Jimenez-Gonzalez A."/>
            <person name="Astvaldsson A."/>
            <person name="Andersson J.O."/>
            <person name="Svard S.G."/>
        </authorList>
    </citation>
    <scope>NUCLEOTIDE SEQUENCE</scope>
    <source>
        <strain evidence="2">ATCC 50377</strain>
    </source>
</reference>
<organism evidence="1">
    <name type="scientific">Spironucleus salmonicida</name>
    <dbReference type="NCBI Taxonomy" id="348837"/>
    <lineage>
        <taxon>Eukaryota</taxon>
        <taxon>Metamonada</taxon>
        <taxon>Diplomonadida</taxon>
        <taxon>Hexamitidae</taxon>
        <taxon>Hexamitinae</taxon>
        <taxon>Spironucleus</taxon>
    </lineage>
</organism>